<dbReference type="InterPro" id="IPR036412">
    <property type="entry name" value="HAD-like_sf"/>
</dbReference>
<dbReference type="EMBL" id="NKHF01000079">
    <property type="protein sequence ID" value="PCK30532.1"/>
    <property type="molecule type" value="Genomic_DNA"/>
</dbReference>
<keyword evidence="4" id="KW-0119">Carbohydrate metabolism</keyword>
<dbReference type="GO" id="GO:0006281">
    <property type="term" value="P:DNA repair"/>
    <property type="evidence" value="ECO:0007669"/>
    <property type="project" value="TreeGrafter"/>
</dbReference>
<proteinExistence type="predicted"/>
<comment type="caution">
    <text evidence="5">The sequence shown here is derived from an EMBL/GenBank/DDBJ whole genome shotgun (WGS) entry which is preliminary data.</text>
</comment>
<dbReference type="GO" id="GO:0005829">
    <property type="term" value="C:cytosol"/>
    <property type="evidence" value="ECO:0007669"/>
    <property type="project" value="TreeGrafter"/>
</dbReference>
<reference evidence="6" key="1">
    <citation type="journal article" date="2019" name="Genome Announc.">
        <title>Draft Genome Sequence of Pseudoalteromonas piscicida Strain 36Y ROTHPW, an Hypersaline Seawater Isolate from the South Coast of Sonora, Mexico.</title>
        <authorList>
            <person name="Sanchez-Diaz R."/>
            <person name="Molina-Garza Z.J."/>
            <person name="Cruz-Suarez L.E."/>
            <person name="Selvin J."/>
            <person name="Kiran G.S."/>
            <person name="Ibarra-Gamez J.C."/>
            <person name="Gomez-Gil B."/>
            <person name="Galaviz-Silva L."/>
        </authorList>
    </citation>
    <scope>NUCLEOTIDE SEQUENCE [LARGE SCALE GENOMIC DNA]</scope>
    <source>
        <strain evidence="6">36Y_RITHPW</strain>
    </source>
</reference>
<dbReference type="NCBIfam" id="TIGR01509">
    <property type="entry name" value="HAD-SF-IA-v3"/>
    <property type="match status" value="1"/>
</dbReference>
<evidence type="ECO:0000256" key="3">
    <source>
        <dbReference type="ARBA" id="ARBA00022842"/>
    </source>
</evidence>
<gene>
    <name evidence="5" type="ORF">CEX98_17150</name>
</gene>
<dbReference type="GO" id="GO:0008967">
    <property type="term" value="F:phosphoglycolate phosphatase activity"/>
    <property type="evidence" value="ECO:0007669"/>
    <property type="project" value="TreeGrafter"/>
</dbReference>
<dbReference type="RefSeq" id="WP_099643249.1">
    <property type="nucleotide sequence ID" value="NZ_NKHF01000079.1"/>
</dbReference>
<name>A0A2A5JM58_PSEO7</name>
<dbReference type="PANTHER" id="PTHR43434">
    <property type="entry name" value="PHOSPHOGLYCOLATE PHOSPHATASE"/>
    <property type="match status" value="1"/>
</dbReference>
<dbReference type="SFLD" id="SFLDS00003">
    <property type="entry name" value="Haloacid_Dehalogenase"/>
    <property type="match status" value="1"/>
</dbReference>
<keyword evidence="6" id="KW-1185">Reference proteome</keyword>
<dbReference type="GO" id="GO:0046872">
    <property type="term" value="F:metal ion binding"/>
    <property type="evidence" value="ECO:0007669"/>
    <property type="project" value="UniProtKB-KW"/>
</dbReference>
<evidence type="ECO:0000256" key="1">
    <source>
        <dbReference type="ARBA" id="ARBA00022723"/>
    </source>
</evidence>
<evidence type="ECO:0000313" key="5">
    <source>
        <dbReference type="EMBL" id="PCK30532.1"/>
    </source>
</evidence>
<dbReference type="PANTHER" id="PTHR43434:SF23">
    <property type="entry name" value="PHOSPHOGLYCOLATE PHOSPHATASE"/>
    <property type="match status" value="1"/>
</dbReference>
<dbReference type="Proteomes" id="UP000228621">
    <property type="component" value="Unassembled WGS sequence"/>
</dbReference>
<organism evidence="5 6">
    <name type="scientific">Pseudoalteromonas piscicida</name>
    <dbReference type="NCBI Taxonomy" id="43662"/>
    <lineage>
        <taxon>Bacteria</taxon>
        <taxon>Pseudomonadati</taxon>
        <taxon>Pseudomonadota</taxon>
        <taxon>Gammaproteobacteria</taxon>
        <taxon>Alteromonadales</taxon>
        <taxon>Pseudoalteromonadaceae</taxon>
        <taxon>Pseudoalteromonas</taxon>
    </lineage>
</organism>
<dbReference type="InterPro" id="IPR023214">
    <property type="entry name" value="HAD_sf"/>
</dbReference>
<dbReference type="InterPro" id="IPR006439">
    <property type="entry name" value="HAD-SF_hydro_IA"/>
</dbReference>
<evidence type="ECO:0000256" key="2">
    <source>
        <dbReference type="ARBA" id="ARBA00022801"/>
    </source>
</evidence>
<keyword evidence="1" id="KW-0479">Metal-binding</keyword>
<dbReference type="InterPro" id="IPR041492">
    <property type="entry name" value="HAD_2"/>
</dbReference>
<keyword evidence="2" id="KW-0378">Hydrolase</keyword>
<evidence type="ECO:0000313" key="6">
    <source>
        <dbReference type="Proteomes" id="UP000228621"/>
    </source>
</evidence>
<dbReference type="Gene3D" id="3.40.50.1000">
    <property type="entry name" value="HAD superfamily/HAD-like"/>
    <property type="match status" value="1"/>
</dbReference>
<dbReference type="AlphaFoldDB" id="A0A2A5JM58"/>
<dbReference type="SFLD" id="SFLDG01129">
    <property type="entry name" value="C1.5:_HAD__Beta-PGM__Phosphata"/>
    <property type="match status" value="1"/>
</dbReference>
<sequence>MIQAVLFDLDGTLLDTSDDLGAALNHVLVAHQMPVVSKSQYSSAISNGVAAMLEVGFGDSLAKFDIKQLRKEVLDYYMDNLSVHSHCFANIGALLDALAAQGIKVGIMTNKPEFLTHPLLKQIPELANIETVVCGDTLSVAKPNPEPLLLVASKLGLEPEHCLYVGDAERDIIAAKSAKMLSAAAMWGFIPSEPEAQSWKADLYLTNPLDALSHI</sequence>
<dbReference type="Pfam" id="PF13419">
    <property type="entry name" value="HAD_2"/>
    <property type="match status" value="1"/>
</dbReference>
<dbReference type="SUPFAM" id="SSF56784">
    <property type="entry name" value="HAD-like"/>
    <property type="match status" value="1"/>
</dbReference>
<protein>
    <submittedName>
        <fullName evidence="5">Haloacid dehalogenase</fullName>
    </submittedName>
</protein>
<dbReference type="InterPro" id="IPR023198">
    <property type="entry name" value="PGP-like_dom2"/>
</dbReference>
<evidence type="ECO:0000256" key="4">
    <source>
        <dbReference type="ARBA" id="ARBA00023277"/>
    </source>
</evidence>
<dbReference type="InterPro" id="IPR050155">
    <property type="entry name" value="HAD-like_hydrolase_sf"/>
</dbReference>
<accession>A0A2A5JM58</accession>
<dbReference type="NCBIfam" id="TIGR01549">
    <property type="entry name" value="HAD-SF-IA-v1"/>
    <property type="match status" value="1"/>
</dbReference>
<dbReference type="PRINTS" id="PR00413">
    <property type="entry name" value="HADHALOGNASE"/>
</dbReference>
<dbReference type="Gene3D" id="1.10.150.240">
    <property type="entry name" value="Putative phosphatase, domain 2"/>
    <property type="match status" value="1"/>
</dbReference>
<dbReference type="OrthoDB" id="9776368at2"/>
<keyword evidence="3" id="KW-0460">Magnesium</keyword>